<evidence type="ECO:0000313" key="2">
    <source>
        <dbReference type="EMBL" id="KYQ47826.1"/>
    </source>
</evidence>
<reference evidence="2 3" key="1">
    <citation type="submission" date="2015-09" db="EMBL/GenBank/DDBJ databases">
        <title>Trachymyrmex zeteki WGS genome.</title>
        <authorList>
            <person name="Nygaard S."/>
            <person name="Hu H."/>
            <person name="Boomsma J."/>
            <person name="Zhang G."/>
        </authorList>
    </citation>
    <scope>NUCLEOTIDE SEQUENCE [LARGE SCALE GENOMIC DNA]</scope>
    <source>
        <strain evidence="2">Tzet28-1</strain>
        <tissue evidence="2">Whole body</tissue>
    </source>
</reference>
<keyword evidence="3" id="KW-1185">Reference proteome</keyword>
<dbReference type="EMBL" id="KQ983051">
    <property type="protein sequence ID" value="KYQ47826.1"/>
    <property type="molecule type" value="Genomic_DNA"/>
</dbReference>
<dbReference type="AlphaFoldDB" id="A0A151WJ23"/>
<protein>
    <submittedName>
        <fullName evidence="2">Uncharacterized protein</fullName>
    </submittedName>
</protein>
<feature type="region of interest" description="Disordered" evidence="1">
    <location>
        <begin position="1"/>
        <end position="32"/>
    </location>
</feature>
<feature type="non-terminal residue" evidence="2">
    <location>
        <position position="1"/>
    </location>
</feature>
<dbReference type="STRING" id="64791.A0A151WJ23"/>
<organism evidence="2 3">
    <name type="scientific">Mycetomoellerius zeteki</name>
    <dbReference type="NCBI Taxonomy" id="64791"/>
    <lineage>
        <taxon>Eukaryota</taxon>
        <taxon>Metazoa</taxon>
        <taxon>Ecdysozoa</taxon>
        <taxon>Arthropoda</taxon>
        <taxon>Hexapoda</taxon>
        <taxon>Insecta</taxon>
        <taxon>Pterygota</taxon>
        <taxon>Neoptera</taxon>
        <taxon>Endopterygota</taxon>
        <taxon>Hymenoptera</taxon>
        <taxon>Apocrita</taxon>
        <taxon>Aculeata</taxon>
        <taxon>Formicoidea</taxon>
        <taxon>Formicidae</taxon>
        <taxon>Myrmicinae</taxon>
        <taxon>Mycetomoellerius</taxon>
    </lineage>
</organism>
<proteinExistence type="predicted"/>
<gene>
    <name evidence="2" type="ORF">ALC60_13142</name>
</gene>
<dbReference type="Proteomes" id="UP000075809">
    <property type="component" value="Unassembled WGS sequence"/>
</dbReference>
<evidence type="ECO:0000256" key="1">
    <source>
        <dbReference type="SAM" id="MobiDB-lite"/>
    </source>
</evidence>
<sequence>DKKRSGEDKGRVREWKEGKGKMREERRSERKEKKRNIIIKEVEGEIERKIRQILDSIEKSVVVEKIRKLEAGRREKGWMGVITMGSVVDKGRILRGKGKFRGRDVWIEEDLTWKERR</sequence>
<evidence type="ECO:0000313" key="3">
    <source>
        <dbReference type="Proteomes" id="UP000075809"/>
    </source>
</evidence>
<accession>A0A151WJ23</accession>
<name>A0A151WJ23_9HYME</name>
<feature type="compositionally biased region" description="Basic and acidic residues" evidence="1">
    <location>
        <begin position="1"/>
        <end position="31"/>
    </location>
</feature>